<evidence type="ECO:0000313" key="2">
    <source>
        <dbReference type="EMBL" id="OAV99178.1"/>
    </source>
</evidence>
<reference evidence="3 4" key="3">
    <citation type="journal article" date="2017" name="G3 (Bethesda)">
        <title>Comparative analysis highlights variable genome content of wheat rusts and divergence of the mating loci.</title>
        <authorList>
            <person name="Cuomo C.A."/>
            <person name="Bakkeren G."/>
            <person name="Khalil H.B."/>
            <person name="Panwar V."/>
            <person name="Joly D."/>
            <person name="Linning R."/>
            <person name="Sakthikumar S."/>
            <person name="Song X."/>
            <person name="Adiconis X."/>
            <person name="Fan L."/>
            <person name="Goldberg J.M."/>
            <person name="Levin J.Z."/>
            <person name="Young S."/>
            <person name="Zeng Q."/>
            <person name="Anikster Y."/>
            <person name="Bruce M."/>
            <person name="Wang M."/>
            <person name="Yin C."/>
            <person name="McCallum B."/>
            <person name="Szabo L.J."/>
            <person name="Hulbert S."/>
            <person name="Chen X."/>
            <person name="Fellers J.P."/>
        </authorList>
    </citation>
    <scope>NUCLEOTIDE SEQUENCE</scope>
    <source>
        <strain evidence="3">isolate 1-1 / race 1 (BBBD)</strain>
        <strain evidence="4">Isolate 1-1 / race 1 (BBBD)</strain>
    </source>
</reference>
<reference evidence="2" key="1">
    <citation type="submission" date="2009-11" db="EMBL/GenBank/DDBJ databases">
        <authorList>
            <consortium name="The Broad Institute Genome Sequencing Platform"/>
            <person name="Ward D."/>
            <person name="Feldgarden M."/>
            <person name="Earl A."/>
            <person name="Young S.K."/>
            <person name="Zeng Q."/>
            <person name="Koehrsen M."/>
            <person name="Alvarado L."/>
            <person name="Berlin A."/>
            <person name="Bochicchio J."/>
            <person name="Borenstein D."/>
            <person name="Chapman S.B."/>
            <person name="Chen Z."/>
            <person name="Engels R."/>
            <person name="Freedman E."/>
            <person name="Gellesch M."/>
            <person name="Goldberg J."/>
            <person name="Griggs A."/>
            <person name="Gujja S."/>
            <person name="Heilman E."/>
            <person name="Heiman D."/>
            <person name="Hepburn T."/>
            <person name="Howarth C."/>
            <person name="Jen D."/>
            <person name="Larson L."/>
            <person name="Lewis B."/>
            <person name="Mehta T."/>
            <person name="Park D."/>
            <person name="Pearson M."/>
            <person name="Roberts A."/>
            <person name="Saif S."/>
            <person name="Shea T."/>
            <person name="Shenoy N."/>
            <person name="Sisk P."/>
            <person name="Stolte C."/>
            <person name="Sykes S."/>
            <person name="Thomson T."/>
            <person name="Walk T."/>
            <person name="White J."/>
            <person name="Yandava C."/>
            <person name="Izard J."/>
            <person name="Baranova O.V."/>
            <person name="Blanton J.M."/>
            <person name="Tanner A.C."/>
            <person name="Dewhirst F.E."/>
            <person name="Haas B."/>
            <person name="Nusbaum C."/>
            <person name="Birren B."/>
        </authorList>
    </citation>
    <scope>NUCLEOTIDE SEQUENCE [LARGE SCALE GENOMIC DNA]</scope>
    <source>
        <strain evidence="2">1-1 BBBD Race 1</strain>
    </source>
</reference>
<protein>
    <submittedName>
        <fullName evidence="2 3">Uncharacterized protein</fullName>
    </submittedName>
</protein>
<feature type="region of interest" description="Disordered" evidence="1">
    <location>
        <begin position="1"/>
        <end position="79"/>
    </location>
</feature>
<dbReference type="VEuPathDB" id="FungiDB:PTTG_01982"/>
<name>A0A180H3H7_PUCT1</name>
<keyword evidence="4" id="KW-1185">Reference proteome</keyword>
<reference evidence="2" key="2">
    <citation type="submission" date="2016-05" db="EMBL/GenBank/DDBJ databases">
        <title>Comparative analysis highlights variable genome content of wheat rusts and divergence of the mating loci.</title>
        <authorList>
            <person name="Cuomo C.A."/>
            <person name="Bakkeren G."/>
            <person name="Szabo L."/>
            <person name="Khalil H."/>
            <person name="Joly D."/>
            <person name="Goldberg J."/>
            <person name="Young S."/>
            <person name="Zeng Q."/>
            <person name="Fellers J."/>
        </authorList>
    </citation>
    <scope>NUCLEOTIDE SEQUENCE [LARGE SCALE GENOMIC DNA]</scope>
    <source>
        <strain evidence="2">1-1 BBBD Race 1</strain>
    </source>
</reference>
<dbReference type="EMBL" id="ADAS02000004">
    <property type="protein sequence ID" value="OAV99178.1"/>
    <property type="molecule type" value="Genomic_DNA"/>
</dbReference>
<feature type="compositionally biased region" description="Polar residues" evidence="1">
    <location>
        <begin position="26"/>
        <end position="44"/>
    </location>
</feature>
<organism evidence="2">
    <name type="scientific">Puccinia triticina (isolate 1-1 / race 1 (BBBD))</name>
    <name type="common">Brown leaf rust fungus</name>
    <dbReference type="NCBI Taxonomy" id="630390"/>
    <lineage>
        <taxon>Eukaryota</taxon>
        <taxon>Fungi</taxon>
        <taxon>Dikarya</taxon>
        <taxon>Basidiomycota</taxon>
        <taxon>Pucciniomycotina</taxon>
        <taxon>Pucciniomycetes</taxon>
        <taxon>Pucciniales</taxon>
        <taxon>Pucciniaceae</taxon>
        <taxon>Puccinia</taxon>
    </lineage>
</organism>
<dbReference type="Proteomes" id="UP000005240">
    <property type="component" value="Unassembled WGS sequence"/>
</dbReference>
<accession>A0A180H3H7</accession>
<evidence type="ECO:0000313" key="4">
    <source>
        <dbReference type="Proteomes" id="UP000005240"/>
    </source>
</evidence>
<evidence type="ECO:0000256" key="1">
    <source>
        <dbReference type="SAM" id="MobiDB-lite"/>
    </source>
</evidence>
<sequence>MPGEVAPFQPGQIVTSNDSLREPSADDNSSSDVDGQVVNVPSESDVQDPAPPSPLFIPNNSPNEFPNPGSPIYHPRPSPIDDPYDLYAAEADEEADEDKWMPPNSSQGNPYRILSETADDFPNTPNKYGPEVCSVIRASSVEFVMGHISNTFNQIIHTNQSRNRAFHKNPNRLPFTDQTFRTIPMTAVKRIVMGMLRQMVEQESIRAEVNRI</sequence>
<proteinExistence type="predicted"/>
<reference evidence="3" key="4">
    <citation type="submission" date="2025-05" db="UniProtKB">
        <authorList>
            <consortium name="EnsemblFungi"/>
        </authorList>
    </citation>
    <scope>IDENTIFICATION</scope>
    <source>
        <strain evidence="3">isolate 1-1 / race 1 (BBBD)</strain>
    </source>
</reference>
<evidence type="ECO:0000313" key="3">
    <source>
        <dbReference type="EnsemblFungi" id="PTTG_01982-t43_1-p1"/>
    </source>
</evidence>
<dbReference type="AlphaFoldDB" id="A0A180H3H7"/>
<dbReference type="EnsemblFungi" id="PTTG_01982-t43_1">
    <property type="protein sequence ID" value="PTTG_01982-t43_1-p1"/>
    <property type="gene ID" value="PTTG_01982"/>
</dbReference>
<gene>
    <name evidence="2" type="ORF">PTTG_01982</name>
</gene>